<accession>A0A7K1SZ53</accession>
<gene>
    <name evidence="1" type="ORF">GO621_13450</name>
</gene>
<dbReference type="EMBL" id="WPIK01000012">
    <property type="protein sequence ID" value="MVN22537.1"/>
    <property type="molecule type" value="Genomic_DNA"/>
</dbReference>
<reference evidence="1 2" key="1">
    <citation type="submission" date="2019-12" db="EMBL/GenBank/DDBJ databases">
        <title>Mucilaginibacter sp. HMF7410 genome sequencing and assembly.</title>
        <authorList>
            <person name="Kang H."/>
            <person name="Cha I."/>
            <person name="Kim H."/>
            <person name="Joh K."/>
        </authorList>
    </citation>
    <scope>NUCLEOTIDE SEQUENCE [LARGE SCALE GENOMIC DNA]</scope>
    <source>
        <strain evidence="1 2">HMF7410</strain>
    </source>
</reference>
<dbReference type="Proteomes" id="UP000462014">
    <property type="component" value="Unassembled WGS sequence"/>
</dbReference>
<evidence type="ECO:0000313" key="2">
    <source>
        <dbReference type="Proteomes" id="UP000462014"/>
    </source>
</evidence>
<name>A0A7K1SZ53_9SPHI</name>
<organism evidence="1 2">
    <name type="scientific">Mucilaginibacter arboris</name>
    <dbReference type="NCBI Taxonomy" id="2682090"/>
    <lineage>
        <taxon>Bacteria</taxon>
        <taxon>Pseudomonadati</taxon>
        <taxon>Bacteroidota</taxon>
        <taxon>Sphingobacteriia</taxon>
        <taxon>Sphingobacteriales</taxon>
        <taxon>Sphingobacteriaceae</taxon>
        <taxon>Mucilaginibacter</taxon>
    </lineage>
</organism>
<comment type="caution">
    <text evidence="1">The sequence shown here is derived from an EMBL/GenBank/DDBJ whole genome shotgun (WGS) entry which is preliminary data.</text>
</comment>
<keyword evidence="2" id="KW-1185">Reference proteome</keyword>
<dbReference type="RefSeq" id="WP_157567896.1">
    <property type="nucleotide sequence ID" value="NZ_WPIK01000012.1"/>
</dbReference>
<proteinExistence type="predicted"/>
<dbReference type="AlphaFoldDB" id="A0A7K1SZ53"/>
<sequence>MAYQLFSSLKTTELRIRRHGLLQSYYELTDEKSTFGKLKFGGLFLRQASVETAQGTWIFKRKSFFSKIITITDNKGLPVAQLAKKWFSKSVLLTMADGTRNLFSHPSFWKRKYTFTNDRGKVMEFQSRFADRNPVKIILPKNFQPNNQTLLMAFTGAYLLLVMRREKAAAAAH</sequence>
<protein>
    <submittedName>
        <fullName evidence="1">Uncharacterized protein</fullName>
    </submittedName>
</protein>
<evidence type="ECO:0000313" key="1">
    <source>
        <dbReference type="EMBL" id="MVN22537.1"/>
    </source>
</evidence>